<gene>
    <name evidence="2" type="ORF">Pla52n_07590</name>
</gene>
<dbReference type="Proteomes" id="UP000320176">
    <property type="component" value="Unassembled WGS sequence"/>
</dbReference>
<dbReference type="InterPro" id="IPR000157">
    <property type="entry name" value="TIR_dom"/>
</dbReference>
<dbReference type="Pfam" id="PF13676">
    <property type="entry name" value="TIR_2"/>
    <property type="match status" value="1"/>
</dbReference>
<dbReference type="SUPFAM" id="SSF52200">
    <property type="entry name" value="Toll/Interleukin receptor TIR domain"/>
    <property type="match status" value="1"/>
</dbReference>
<feature type="domain" description="TIR" evidence="1">
    <location>
        <begin position="210"/>
        <end position="326"/>
    </location>
</feature>
<comment type="caution">
    <text evidence="2">The sequence shown here is derived from an EMBL/GenBank/DDBJ whole genome shotgun (WGS) entry which is preliminary data.</text>
</comment>
<dbReference type="Gene3D" id="3.40.50.10140">
    <property type="entry name" value="Toll/interleukin-1 receptor homology (TIR) domain"/>
    <property type="match status" value="1"/>
</dbReference>
<sequence>MSLKDKSTEIQRLIDAFDTEAAKFHELEFHTYHITQGGGPILTRKFRQPSHAIMLWQYYGALDSDAEIENFVANLQSTNTQWGVRGAAVTFMGVLEGDATPLFVRMAARAGSLFDTGEADYIKSRVVSELQSKETKIRPTSAVNENPIAIWLNYLLYHLSLSNPGRDRAHRIEPDAFSLSLLALERLATEQAIVKSDRSTRDISQLQFRVAVSFPGEKRRYVSRVVDVLRNALGADSIFYDFDYQAQLARPNLDTLLQNIYRKQSNLVVVFLCAEYAKKDWCGLEWRAVRDIIKSRDDGSVMFVRFDDAEIDGVFSIDGYIDGNRNTTKQVADFVLERIH</sequence>
<evidence type="ECO:0000259" key="1">
    <source>
        <dbReference type="Pfam" id="PF13676"/>
    </source>
</evidence>
<evidence type="ECO:0000313" key="3">
    <source>
        <dbReference type="Proteomes" id="UP000320176"/>
    </source>
</evidence>
<name>A0A5C6B8X6_9BACT</name>
<dbReference type="AlphaFoldDB" id="A0A5C6B8X6"/>
<reference evidence="2 3" key="1">
    <citation type="submission" date="2019-02" db="EMBL/GenBank/DDBJ databases">
        <title>Deep-cultivation of Planctomycetes and their phenomic and genomic characterization uncovers novel biology.</title>
        <authorList>
            <person name="Wiegand S."/>
            <person name="Jogler M."/>
            <person name="Boedeker C."/>
            <person name="Pinto D."/>
            <person name="Vollmers J."/>
            <person name="Rivas-Marin E."/>
            <person name="Kohn T."/>
            <person name="Peeters S.H."/>
            <person name="Heuer A."/>
            <person name="Rast P."/>
            <person name="Oberbeckmann S."/>
            <person name="Bunk B."/>
            <person name="Jeske O."/>
            <person name="Meyerdierks A."/>
            <person name="Storesund J.E."/>
            <person name="Kallscheuer N."/>
            <person name="Luecker S."/>
            <person name="Lage O.M."/>
            <person name="Pohl T."/>
            <person name="Merkel B.J."/>
            <person name="Hornburger P."/>
            <person name="Mueller R.-W."/>
            <person name="Bruemmer F."/>
            <person name="Labrenz M."/>
            <person name="Spormann A.M."/>
            <person name="Op Den Camp H."/>
            <person name="Overmann J."/>
            <person name="Amann R."/>
            <person name="Jetten M.S.M."/>
            <person name="Mascher T."/>
            <person name="Medema M.H."/>
            <person name="Devos D.P."/>
            <person name="Kaster A.-K."/>
            <person name="Ovreas L."/>
            <person name="Rohde M."/>
            <person name="Galperin M.Y."/>
            <person name="Jogler C."/>
        </authorList>
    </citation>
    <scope>NUCLEOTIDE SEQUENCE [LARGE SCALE GENOMIC DNA]</scope>
    <source>
        <strain evidence="2 3">Pla52n</strain>
    </source>
</reference>
<keyword evidence="3" id="KW-1185">Reference proteome</keyword>
<protein>
    <recommendedName>
        <fullName evidence="1">TIR domain-containing protein</fullName>
    </recommendedName>
</protein>
<dbReference type="OrthoDB" id="583767at2"/>
<organism evidence="2 3">
    <name type="scientific">Stieleria varia</name>
    <dbReference type="NCBI Taxonomy" id="2528005"/>
    <lineage>
        <taxon>Bacteria</taxon>
        <taxon>Pseudomonadati</taxon>
        <taxon>Planctomycetota</taxon>
        <taxon>Planctomycetia</taxon>
        <taxon>Pirellulales</taxon>
        <taxon>Pirellulaceae</taxon>
        <taxon>Stieleria</taxon>
    </lineage>
</organism>
<dbReference type="EMBL" id="SJPN01000001">
    <property type="protein sequence ID" value="TWU08177.1"/>
    <property type="molecule type" value="Genomic_DNA"/>
</dbReference>
<dbReference type="InterPro" id="IPR035897">
    <property type="entry name" value="Toll_tir_struct_dom_sf"/>
</dbReference>
<accession>A0A5C6B8X6</accession>
<dbReference type="GO" id="GO:0007165">
    <property type="term" value="P:signal transduction"/>
    <property type="evidence" value="ECO:0007669"/>
    <property type="project" value="InterPro"/>
</dbReference>
<proteinExistence type="predicted"/>
<dbReference type="RefSeq" id="WP_146518267.1">
    <property type="nucleotide sequence ID" value="NZ_CP151726.1"/>
</dbReference>
<evidence type="ECO:0000313" key="2">
    <source>
        <dbReference type="EMBL" id="TWU08177.1"/>
    </source>
</evidence>